<protein>
    <recommendedName>
        <fullName evidence="1">AB hydrolase-1 domain-containing protein</fullName>
    </recommendedName>
</protein>
<dbReference type="InterPro" id="IPR050471">
    <property type="entry name" value="AB_hydrolase"/>
</dbReference>
<keyword evidence="3" id="KW-1185">Reference proteome</keyword>
<dbReference type="Gene3D" id="3.40.50.1820">
    <property type="entry name" value="alpha/beta hydrolase"/>
    <property type="match status" value="1"/>
</dbReference>
<evidence type="ECO:0000313" key="2">
    <source>
        <dbReference type="EMBL" id="GAA4623467.1"/>
    </source>
</evidence>
<evidence type="ECO:0000259" key="1">
    <source>
        <dbReference type="Pfam" id="PF00561"/>
    </source>
</evidence>
<dbReference type="Proteomes" id="UP001501442">
    <property type="component" value="Unassembled WGS sequence"/>
</dbReference>
<feature type="domain" description="AB hydrolase-1" evidence="1">
    <location>
        <begin position="26"/>
        <end position="268"/>
    </location>
</feature>
<dbReference type="Pfam" id="PF00561">
    <property type="entry name" value="Abhydrolase_1"/>
    <property type="match status" value="1"/>
</dbReference>
<dbReference type="PANTHER" id="PTHR43433">
    <property type="entry name" value="HYDROLASE, ALPHA/BETA FOLD FAMILY PROTEIN"/>
    <property type="match status" value="1"/>
</dbReference>
<dbReference type="SUPFAM" id="SSF53474">
    <property type="entry name" value="alpha/beta-Hydrolases"/>
    <property type="match status" value="1"/>
</dbReference>
<dbReference type="InterPro" id="IPR029058">
    <property type="entry name" value="AB_hydrolase_fold"/>
</dbReference>
<sequence length="290" mass="31078">MGSRERLTHVNGADQCLQTFGDQGAPAVLLIAGAAHSMDWWDTRLCGVLAEGGRFVIRYDYRDTGRSASYAPGAPKYDFDDLVDDALGLLDALGLSTAHVVGASLGGGIAQRLALAHAGRLLSLTLLSTSPGIRPNAPFRDGLPPPSDDLMERLFAARKEPDWEDRAAVIDWIVEEQSALAGARRLEEAYLRRLLARVLDRTGDIAACMTNHRHIEPGAAYASRVGDISLPTLVVHGTDDPLLPFEHAVALADEISAAELLPLRDVGHQMPPPDTWDTLVAALLSHTGGS</sequence>
<name>A0ABP8U847_9ACTN</name>
<dbReference type="RefSeq" id="WP_345430357.1">
    <property type="nucleotide sequence ID" value="NZ_BAABHK010000002.1"/>
</dbReference>
<dbReference type="PANTHER" id="PTHR43433:SF5">
    <property type="entry name" value="AB HYDROLASE-1 DOMAIN-CONTAINING PROTEIN"/>
    <property type="match status" value="1"/>
</dbReference>
<organism evidence="2 3">
    <name type="scientific">Actinoallomurus vinaceus</name>
    <dbReference type="NCBI Taxonomy" id="1080074"/>
    <lineage>
        <taxon>Bacteria</taxon>
        <taxon>Bacillati</taxon>
        <taxon>Actinomycetota</taxon>
        <taxon>Actinomycetes</taxon>
        <taxon>Streptosporangiales</taxon>
        <taxon>Thermomonosporaceae</taxon>
        <taxon>Actinoallomurus</taxon>
    </lineage>
</organism>
<evidence type="ECO:0000313" key="3">
    <source>
        <dbReference type="Proteomes" id="UP001501442"/>
    </source>
</evidence>
<proteinExistence type="predicted"/>
<dbReference type="EMBL" id="BAABHK010000002">
    <property type="protein sequence ID" value="GAA4623467.1"/>
    <property type="molecule type" value="Genomic_DNA"/>
</dbReference>
<comment type="caution">
    <text evidence="2">The sequence shown here is derived from an EMBL/GenBank/DDBJ whole genome shotgun (WGS) entry which is preliminary data.</text>
</comment>
<accession>A0ABP8U847</accession>
<reference evidence="3" key="1">
    <citation type="journal article" date="2019" name="Int. J. Syst. Evol. Microbiol.">
        <title>The Global Catalogue of Microorganisms (GCM) 10K type strain sequencing project: providing services to taxonomists for standard genome sequencing and annotation.</title>
        <authorList>
            <consortium name="The Broad Institute Genomics Platform"/>
            <consortium name="The Broad Institute Genome Sequencing Center for Infectious Disease"/>
            <person name="Wu L."/>
            <person name="Ma J."/>
        </authorList>
    </citation>
    <scope>NUCLEOTIDE SEQUENCE [LARGE SCALE GENOMIC DNA]</scope>
    <source>
        <strain evidence="3">JCM 17939</strain>
    </source>
</reference>
<gene>
    <name evidence="2" type="ORF">GCM10023196_019760</name>
</gene>
<dbReference type="InterPro" id="IPR000073">
    <property type="entry name" value="AB_hydrolase_1"/>
</dbReference>